<protein>
    <recommendedName>
        <fullName evidence="3">IrrE N-terminal-like domain-containing protein</fullName>
    </recommendedName>
</protein>
<dbReference type="RefSeq" id="WP_005439934.1">
    <property type="nucleotide sequence ID" value="NZ_CM001466.1"/>
</dbReference>
<dbReference type="Proteomes" id="UP000004705">
    <property type="component" value="Chromosome"/>
</dbReference>
<sequence length="215" mass="24366">MRENDRRTLPAGVEPRCVRTTPHVARLIGRLLGRGDTVAHSDARRRCEQLVDDVLARTGIPRPWSVNDWLDRLERVRGRDIDLCALPWSPGAPTGAWQRHRDYDLIAYPDNTAGFHQDHIILHEVGHMLFEHAGRCVLSEDEARSWAPHLRPGAFVHLFGSATTVDEEDEAERFAHLVHARVAAHAVPPPRRHRIPSSPTGETMVARFTTTFDRL</sequence>
<dbReference type="OrthoDB" id="4144896at2"/>
<reference evidence="1 2" key="1">
    <citation type="journal article" date="2012" name="Stand. Genomic Sci.">
        <title>Genome sequence of the soil bacterium Saccharomonospora azurea type strain (NA-128(T)).</title>
        <authorList>
            <person name="Klenk H.P."/>
            <person name="Held B."/>
            <person name="Lucas S."/>
            <person name="Lapidus A."/>
            <person name="Copeland A."/>
            <person name="Hammon N."/>
            <person name="Pitluck S."/>
            <person name="Goodwin L.A."/>
            <person name="Han C."/>
            <person name="Tapia R."/>
            <person name="Brambilla E.M."/>
            <person name="Potter G."/>
            <person name="Land M."/>
            <person name="Ivanova N."/>
            <person name="Rohde M."/>
            <person name="Goker M."/>
            <person name="Detter J.C."/>
            <person name="Kyrpides N.C."/>
            <person name="Woyke T."/>
        </authorList>
    </citation>
    <scope>NUCLEOTIDE SEQUENCE [LARGE SCALE GENOMIC DNA]</scope>
    <source>
        <strain evidence="1 2">NA-128</strain>
    </source>
</reference>
<gene>
    <name evidence="1" type="ORF">SacazDRAFT_01380</name>
</gene>
<dbReference type="EMBL" id="CM001466">
    <property type="protein sequence ID" value="EHY88310.1"/>
    <property type="molecule type" value="Genomic_DNA"/>
</dbReference>
<keyword evidence="2" id="KW-1185">Reference proteome</keyword>
<dbReference type="AlphaFoldDB" id="H8G771"/>
<evidence type="ECO:0000313" key="2">
    <source>
        <dbReference type="Proteomes" id="UP000004705"/>
    </source>
</evidence>
<evidence type="ECO:0000313" key="1">
    <source>
        <dbReference type="EMBL" id="EHY88310.1"/>
    </source>
</evidence>
<organism evidence="1 2">
    <name type="scientific">Saccharomonospora azurea NA-128</name>
    <dbReference type="NCBI Taxonomy" id="882081"/>
    <lineage>
        <taxon>Bacteria</taxon>
        <taxon>Bacillati</taxon>
        <taxon>Actinomycetota</taxon>
        <taxon>Actinomycetes</taxon>
        <taxon>Pseudonocardiales</taxon>
        <taxon>Pseudonocardiaceae</taxon>
        <taxon>Saccharomonospora</taxon>
    </lineage>
</organism>
<proteinExistence type="predicted"/>
<dbReference type="HOGENOM" id="CLU_104213_2_1_11"/>
<accession>H8G771</accession>
<name>H8G771_9PSEU</name>
<evidence type="ECO:0008006" key="3">
    <source>
        <dbReference type="Google" id="ProtNLM"/>
    </source>
</evidence>